<keyword evidence="4 6" id="KW-1133">Transmembrane helix</keyword>
<gene>
    <name evidence="8" type="ORF">Plo01_25040</name>
</gene>
<evidence type="ECO:0000256" key="4">
    <source>
        <dbReference type="ARBA" id="ARBA00022989"/>
    </source>
</evidence>
<protein>
    <recommendedName>
        <fullName evidence="7">Phage shock protein PspC N-terminal domain-containing protein</fullName>
    </recommendedName>
</protein>
<dbReference type="PANTHER" id="PTHR33885">
    <property type="entry name" value="PHAGE SHOCK PROTEIN C"/>
    <property type="match status" value="1"/>
</dbReference>
<comment type="subcellular location">
    <subcellularLocation>
        <location evidence="1">Cell membrane</location>
        <topology evidence="1">Single-pass membrane protein</topology>
    </subcellularLocation>
</comment>
<evidence type="ECO:0000256" key="3">
    <source>
        <dbReference type="ARBA" id="ARBA00022692"/>
    </source>
</evidence>
<dbReference type="GO" id="GO:0005886">
    <property type="term" value="C:plasma membrane"/>
    <property type="evidence" value="ECO:0007669"/>
    <property type="project" value="UniProtKB-SubCell"/>
</dbReference>
<evidence type="ECO:0000256" key="6">
    <source>
        <dbReference type="SAM" id="Phobius"/>
    </source>
</evidence>
<name>A0A8J3RK08_9ACTN</name>
<comment type="caution">
    <text evidence="8">The sequence shown here is derived from an EMBL/GenBank/DDBJ whole genome shotgun (WGS) entry which is preliminary data.</text>
</comment>
<dbReference type="EMBL" id="BOOH01000019">
    <property type="protein sequence ID" value="GIH76075.1"/>
    <property type="molecule type" value="Genomic_DNA"/>
</dbReference>
<accession>A0A8J3RK08</accession>
<evidence type="ECO:0000259" key="7">
    <source>
        <dbReference type="Pfam" id="PF04024"/>
    </source>
</evidence>
<keyword evidence="5 6" id="KW-0472">Membrane</keyword>
<dbReference type="InterPro" id="IPR007168">
    <property type="entry name" value="Phageshock_PspC_N"/>
</dbReference>
<evidence type="ECO:0000256" key="2">
    <source>
        <dbReference type="ARBA" id="ARBA00022475"/>
    </source>
</evidence>
<evidence type="ECO:0000256" key="1">
    <source>
        <dbReference type="ARBA" id="ARBA00004162"/>
    </source>
</evidence>
<evidence type="ECO:0000256" key="5">
    <source>
        <dbReference type="ARBA" id="ARBA00023136"/>
    </source>
</evidence>
<organism evidence="8 9">
    <name type="scientific">Planobispora longispora</name>
    <dbReference type="NCBI Taxonomy" id="28887"/>
    <lineage>
        <taxon>Bacteria</taxon>
        <taxon>Bacillati</taxon>
        <taxon>Actinomycetota</taxon>
        <taxon>Actinomycetes</taxon>
        <taxon>Streptosporangiales</taxon>
        <taxon>Streptosporangiaceae</taxon>
        <taxon>Planobispora</taxon>
    </lineage>
</organism>
<feature type="transmembrane region" description="Helical" evidence="6">
    <location>
        <begin position="30"/>
        <end position="51"/>
    </location>
</feature>
<dbReference type="Proteomes" id="UP000616724">
    <property type="component" value="Unassembled WGS sequence"/>
</dbReference>
<proteinExistence type="predicted"/>
<keyword evidence="9" id="KW-1185">Reference proteome</keyword>
<keyword evidence="2" id="KW-1003">Cell membrane</keyword>
<dbReference type="RefSeq" id="WP_203890696.1">
    <property type="nucleotide sequence ID" value="NZ_BOOH01000019.1"/>
</dbReference>
<keyword evidence="3 6" id="KW-0812">Transmembrane</keyword>
<dbReference type="PANTHER" id="PTHR33885:SF3">
    <property type="entry name" value="PHAGE SHOCK PROTEIN C"/>
    <property type="match status" value="1"/>
</dbReference>
<evidence type="ECO:0000313" key="9">
    <source>
        <dbReference type="Proteomes" id="UP000616724"/>
    </source>
</evidence>
<reference evidence="8 9" key="1">
    <citation type="submission" date="2021-01" db="EMBL/GenBank/DDBJ databases">
        <title>Whole genome shotgun sequence of Planobispora longispora NBRC 13918.</title>
        <authorList>
            <person name="Komaki H."/>
            <person name="Tamura T."/>
        </authorList>
    </citation>
    <scope>NUCLEOTIDE SEQUENCE [LARGE SCALE GENOMIC DNA]</scope>
    <source>
        <strain evidence="8 9">NBRC 13918</strain>
    </source>
</reference>
<dbReference type="InterPro" id="IPR052027">
    <property type="entry name" value="PspC"/>
</dbReference>
<evidence type="ECO:0000313" key="8">
    <source>
        <dbReference type="EMBL" id="GIH76075.1"/>
    </source>
</evidence>
<sequence>MHRSRNHKIIAGVCGGIAESFGMSPTVVRVLWLLLSLIPGPLWVAYVLMWIMIPKASESRYVGNRYVK</sequence>
<dbReference type="AlphaFoldDB" id="A0A8J3RK08"/>
<dbReference type="Pfam" id="PF04024">
    <property type="entry name" value="PspC"/>
    <property type="match status" value="1"/>
</dbReference>
<feature type="domain" description="Phage shock protein PspC N-terminal" evidence="7">
    <location>
        <begin position="2"/>
        <end position="56"/>
    </location>
</feature>